<reference evidence="2 3" key="1">
    <citation type="journal article" date="2022" name="bioRxiv">
        <title>Genomics of Preaxostyla Flagellates Illuminates Evolutionary Transitions and the Path Towards Mitochondrial Loss.</title>
        <authorList>
            <person name="Novak L.V.F."/>
            <person name="Treitli S.C."/>
            <person name="Pyrih J."/>
            <person name="Halakuc P."/>
            <person name="Pipaliya S.V."/>
            <person name="Vacek V."/>
            <person name="Brzon O."/>
            <person name="Soukal P."/>
            <person name="Eme L."/>
            <person name="Dacks J.B."/>
            <person name="Karnkowska A."/>
            <person name="Elias M."/>
            <person name="Hampl V."/>
        </authorList>
    </citation>
    <scope>NUCLEOTIDE SEQUENCE [LARGE SCALE GENOMIC DNA]</scope>
    <source>
        <strain evidence="2">NAU3</strain>
        <tissue evidence="2">Gut</tissue>
    </source>
</reference>
<protein>
    <submittedName>
        <fullName evidence="2">Uncharacterized protein</fullName>
    </submittedName>
</protein>
<evidence type="ECO:0000313" key="3">
    <source>
        <dbReference type="Proteomes" id="UP001281761"/>
    </source>
</evidence>
<organism evidence="2 3">
    <name type="scientific">Blattamonas nauphoetae</name>
    <dbReference type="NCBI Taxonomy" id="2049346"/>
    <lineage>
        <taxon>Eukaryota</taxon>
        <taxon>Metamonada</taxon>
        <taxon>Preaxostyla</taxon>
        <taxon>Oxymonadida</taxon>
        <taxon>Blattamonas</taxon>
    </lineage>
</organism>
<evidence type="ECO:0000313" key="2">
    <source>
        <dbReference type="EMBL" id="KAK2948850.1"/>
    </source>
</evidence>
<dbReference type="EMBL" id="JARBJD010000167">
    <property type="protein sequence ID" value="KAK2948850.1"/>
    <property type="molecule type" value="Genomic_DNA"/>
</dbReference>
<evidence type="ECO:0000256" key="1">
    <source>
        <dbReference type="SAM" id="MobiDB-lite"/>
    </source>
</evidence>
<dbReference type="Proteomes" id="UP001281761">
    <property type="component" value="Unassembled WGS sequence"/>
</dbReference>
<sequence length="707" mass="78607">MNTITKTTDTSSRAARPDLSSQVTFSMDCSPFLNWNEKELESEDEWAIVFRSLVATLKFQPALAVSLETKAVTFLKSVSPASQSSPDDFLNSLGRATDESPTAFVQSLVVLLSSASQVITTASMELLSNLFWPYSPKLHLSLIKADLIPQIIIALNPHSLSFAETLSIHINLMKTIRWFMWLVTPYPLAELGVQDLNEQQAVRETILQQVVVPSEKYIRHLCVKRFSIVDRQLSEDFMYLLCRLLEISPYYQPTMEVVLNMPVFLTIPSCLTFFEDERTICQIITAATIKMLDFLIYQCSAKVRLALVKADLIPQLINALNPLSLSFTEAADIHMHLMRTIHNSLWLSTQNDLEQLGITDDNEQPAVYETVFLQVVVTSEQYILLLCVNRSLIIDGGLPSGFMLLIAQILKISPSYQPTMGSVLTMPVVLTIPSCLAFFENDFSNWTFLSEMNDAKRKWNKQSGDEPQIWKTVHRMLRMEGIEDVIEVKLQNDRKEFAGTFIVSKSIAWNNQQGMNLPNRCLSLTILTLPLPSASPSPPTPSHSPLPLPHHPHPPTPLCLSLTTLTLPLPSDTPLAPLGSAGAIKVVLTRPDAFKPSTLLFYGNTAFGANSAFISQHHHLDVRSLFAIISGGQLSLSDIAFLINSDRTHPTIVVDDSGTFSLMRGVIISQGHLLTQPFLQSNGTEAFVHASSVTVIIKNYAFGISHA</sequence>
<keyword evidence="3" id="KW-1185">Reference proteome</keyword>
<name>A0ABQ9XF65_9EUKA</name>
<accession>A0ABQ9XF65</accession>
<proteinExistence type="predicted"/>
<gene>
    <name evidence="2" type="ORF">BLNAU_16193</name>
</gene>
<feature type="region of interest" description="Disordered" evidence="1">
    <location>
        <begin position="533"/>
        <end position="552"/>
    </location>
</feature>
<comment type="caution">
    <text evidence="2">The sequence shown here is derived from an EMBL/GenBank/DDBJ whole genome shotgun (WGS) entry which is preliminary data.</text>
</comment>